<organism evidence="2 3">
    <name type="scientific">Raoultibacter timonensis</name>
    <dbReference type="NCBI Taxonomy" id="1907662"/>
    <lineage>
        <taxon>Bacteria</taxon>
        <taxon>Bacillati</taxon>
        <taxon>Actinomycetota</taxon>
        <taxon>Coriobacteriia</taxon>
        <taxon>Eggerthellales</taxon>
        <taxon>Eggerthellaceae</taxon>
        <taxon>Raoultibacter</taxon>
    </lineage>
</organism>
<sequence length="123" mass="13854">MAQIHLNIQQEMELIRLIEFERAKSATAEGQGRRCAFPFRPDNQLQAELVSLGALAVIPRTAPDGSDNPVVTITSAGYTFFTEKARREREVRRQQRRDYLLVLISGAFAMLCTVIGFLIGRMV</sequence>
<keyword evidence="1" id="KW-0812">Transmembrane</keyword>
<gene>
    <name evidence="2" type="ORF">CE91St30_13050</name>
</gene>
<protein>
    <submittedName>
        <fullName evidence="2">Uncharacterized protein</fullName>
    </submittedName>
</protein>
<dbReference type="Proteomes" id="UP001320544">
    <property type="component" value="Chromosome"/>
</dbReference>
<name>A0ABN6MDA5_9ACTN</name>
<keyword evidence="1" id="KW-1133">Transmembrane helix</keyword>
<evidence type="ECO:0000256" key="1">
    <source>
        <dbReference type="SAM" id="Phobius"/>
    </source>
</evidence>
<evidence type="ECO:0000313" key="2">
    <source>
        <dbReference type="EMBL" id="BDE95972.1"/>
    </source>
</evidence>
<keyword evidence="1" id="KW-0472">Membrane</keyword>
<proteinExistence type="predicted"/>
<dbReference type="EMBL" id="AP025564">
    <property type="protein sequence ID" value="BDE95972.1"/>
    <property type="molecule type" value="Genomic_DNA"/>
</dbReference>
<accession>A0ABN6MDA5</accession>
<evidence type="ECO:0000313" key="3">
    <source>
        <dbReference type="Proteomes" id="UP001320544"/>
    </source>
</evidence>
<reference evidence="2 3" key="1">
    <citation type="submission" date="2022-01" db="EMBL/GenBank/DDBJ databases">
        <title>Novel bile acid biosynthetic pathways are enriched in the microbiome of centenarians.</title>
        <authorList>
            <person name="Sato Y."/>
            <person name="Atarashi K."/>
            <person name="Plichta R.D."/>
            <person name="Arai Y."/>
            <person name="Sasajima S."/>
            <person name="Kearney M.S."/>
            <person name="Suda W."/>
            <person name="Takeshita K."/>
            <person name="Sasaki T."/>
            <person name="Okamoto S."/>
            <person name="Skelly N.A."/>
            <person name="Okamura Y."/>
            <person name="Vlamakis H."/>
            <person name="Li Y."/>
            <person name="Tanoue T."/>
            <person name="Takei H."/>
            <person name="Nittono H."/>
            <person name="Narushima S."/>
            <person name="Irie J."/>
            <person name="Itoh H."/>
            <person name="Moriya K."/>
            <person name="Sugiura Y."/>
            <person name="Suematsu M."/>
            <person name="Moritoki N."/>
            <person name="Shibata S."/>
            <person name="Littman R.D."/>
            <person name="Fischbach A.M."/>
            <person name="Uwamino Y."/>
            <person name="Inoue T."/>
            <person name="Honda A."/>
            <person name="Hattori M."/>
            <person name="Murai T."/>
            <person name="Xavier J.R."/>
            <person name="Hirose N."/>
            <person name="Honda K."/>
        </authorList>
    </citation>
    <scope>NUCLEOTIDE SEQUENCE [LARGE SCALE GENOMIC DNA]</scope>
    <source>
        <strain evidence="2 3">CE91-St30</strain>
    </source>
</reference>
<dbReference type="RefSeq" id="WP_102378483.1">
    <property type="nucleotide sequence ID" value="NZ_AP025564.1"/>
</dbReference>
<keyword evidence="3" id="KW-1185">Reference proteome</keyword>
<feature type="transmembrane region" description="Helical" evidence="1">
    <location>
        <begin position="99"/>
        <end position="120"/>
    </location>
</feature>